<sequence length="473" mass="51285">MGSSKKKRRRSSSSGTRSQPSTQSQGKAKNSLVTTGLKLRIRPCPPKQSTPEPEQSEDNAIQSPRITPAPSIPSPSHSQVENALVDVLGTGSHSVSERRQYLGLPDPLDKTEALPGRVARKRARDAYTTEEEATESNAEGQKRRRSQSPRDNGLDEDDGVEHGVEGDHGEDGDGGGEEDGDDEDGDDDDGDTEEEEDSDEEQDGEDEPEPFNVNFVVPYDGASEKLVVLSDISWKDFLNEVSNIMEIPSKKVSVAYRLNTTARSEPFSHLKSDKHLQQCMEQARQGEAMLAKGRRVNKNLWINLKEVAPAGGKTEKKKGNAKGKGGGSGRKKGRKTQKQKGKQGSNDENNNSDQEKEHSKTGPQYVVDIQNANKCDEHRGEVCIRELHGKSHVIVPRSSVSTWGVLMASFGLSNSRAVLIILQTTGYTSLTTPLKSIKLEDKPTSAPKRQNPPSTPQPAVATAAAPAAALKAG</sequence>
<proteinExistence type="predicted"/>
<evidence type="ECO:0000256" key="1">
    <source>
        <dbReference type="SAM" id="MobiDB-lite"/>
    </source>
</evidence>
<evidence type="ECO:0000313" key="2">
    <source>
        <dbReference type="EMBL" id="KAL0567023.1"/>
    </source>
</evidence>
<feature type="compositionally biased region" description="Low complexity" evidence="1">
    <location>
        <begin position="12"/>
        <end position="26"/>
    </location>
</feature>
<reference evidence="2 3" key="1">
    <citation type="submission" date="2024-02" db="EMBL/GenBank/DDBJ databases">
        <title>A draft genome for the cacao thread blight pathogen Marasmius crinis-equi.</title>
        <authorList>
            <person name="Cohen S.P."/>
            <person name="Baruah I.K."/>
            <person name="Amoako-Attah I."/>
            <person name="Bukari Y."/>
            <person name="Meinhardt L.W."/>
            <person name="Bailey B.A."/>
        </authorList>
    </citation>
    <scope>NUCLEOTIDE SEQUENCE [LARGE SCALE GENOMIC DNA]</scope>
    <source>
        <strain evidence="2 3">GH-76</strain>
    </source>
</reference>
<feature type="region of interest" description="Disordered" evidence="1">
    <location>
        <begin position="439"/>
        <end position="473"/>
    </location>
</feature>
<dbReference type="Proteomes" id="UP001465976">
    <property type="component" value="Unassembled WGS sequence"/>
</dbReference>
<feature type="region of interest" description="Disordered" evidence="1">
    <location>
        <begin position="311"/>
        <end position="365"/>
    </location>
</feature>
<accession>A0ABR3EVT5</accession>
<name>A0ABR3EVT5_9AGAR</name>
<keyword evidence="3" id="KW-1185">Reference proteome</keyword>
<organism evidence="2 3">
    <name type="scientific">Marasmius crinis-equi</name>
    <dbReference type="NCBI Taxonomy" id="585013"/>
    <lineage>
        <taxon>Eukaryota</taxon>
        <taxon>Fungi</taxon>
        <taxon>Dikarya</taxon>
        <taxon>Basidiomycota</taxon>
        <taxon>Agaricomycotina</taxon>
        <taxon>Agaricomycetes</taxon>
        <taxon>Agaricomycetidae</taxon>
        <taxon>Agaricales</taxon>
        <taxon>Marasmiineae</taxon>
        <taxon>Marasmiaceae</taxon>
        <taxon>Marasmius</taxon>
    </lineage>
</organism>
<feature type="compositionally biased region" description="Basic and acidic residues" evidence="1">
    <location>
        <begin position="160"/>
        <end position="171"/>
    </location>
</feature>
<evidence type="ECO:0000313" key="3">
    <source>
        <dbReference type="Proteomes" id="UP001465976"/>
    </source>
</evidence>
<feature type="region of interest" description="Disordered" evidence="1">
    <location>
        <begin position="1"/>
        <end position="212"/>
    </location>
</feature>
<comment type="caution">
    <text evidence="2">The sequence shown here is derived from an EMBL/GenBank/DDBJ whole genome shotgun (WGS) entry which is preliminary data.</text>
</comment>
<feature type="compositionally biased region" description="Polar residues" evidence="1">
    <location>
        <begin position="49"/>
        <end position="65"/>
    </location>
</feature>
<feature type="compositionally biased region" description="Low complexity" evidence="1">
    <location>
        <begin position="457"/>
        <end position="473"/>
    </location>
</feature>
<feature type="compositionally biased region" description="Basic residues" evidence="1">
    <location>
        <begin position="329"/>
        <end position="341"/>
    </location>
</feature>
<gene>
    <name evidence="2" type="ORF">V5O48_014969</name>
</gene>
<feature type="compositionally biased region" description="Basic residues" evidence="1">
    <location>
        <begin position="1"/>
        <end position="11"/>
    </location>
</feature>
<protein>
    <submittedName>
        <fullName evidence="2">Uncharacterized protein</fullName>
    </submittedName>
</protein>
<feature type="compositionally biased region" description="Acidic residues" evidence="1">
    <location>
        <begin position="172"/>
        <end position="209"/>
    </location>
</feature>
<dbReference type="EMBL" id="JBAHYK010001698">
    <property type="protein sequence ID" value="KAL0567023.1"/>
    <property type="molecule type" value="Genomic_DNA"/>
</dbReference>